<comment type="catalytic activity">
    <reaction evidence="1">
        <text>(4aS,6R)-4a-hydroxy-L-erythro-5,6,7,8-tetrahydrobiopterin = (6R)-L-erythro-6,7-dihydrobiopterin + H2O</text>
        <dbReference type="Rhea" id="RHEA:11920"/>
        <dbReference type="ChEBI" id="CHEBI:15377"/>
        <dbReference type="ChEBI" id="CHEBI:15642"/>
        <dbReference type="ChEBI" id="CHEBI:43120"/>
        <dbReference type="EC" id="4.2.1.96"/>
    </reaction>
</comment>
<dbReference type="PANTHER" id="PTHR12599:SF0">
    <property type="entry name" value="PTERIN-4-ALPHA-CARBINOLAMINE DEHYDRATASE"/>
    <property type="match status" value="1"/>
</dbReference>
<evidence type="ECO:0000256" key="3">
    <source>
        <dbReference type="ARBA" id="ARBA00013252"/>
    </source>
</evidence>
<dbReference type="PANTHER" id="PTHR12599">
    <property type="entry name" value="PTERIN-4-ALPHA-CARBINOLAMINE DEHYDRATASE"/>
    <property type="match status" value="1"/>
</dbReference>
<dbReference type="SUPFAM" id="SSF55248">
    <property type="entry name" value="PCD-like"/>
    <property type="match status" value="1"/>
</dbReference>
<sequence length="106" mass="11172">MSDHMTPTQFRAAAGTADWRVLDDGRATATFRTGAFTTGVRLVEEIGELAEAANHHPDVDLRYGTVVVRTVSHDIGGLSQRDAALAAQISAAARELDIPAEAPSSA</sequence>
<evidence type="ECO:0000256" key="1">
    <source>
        <dbReference type="ARBA" id="ARBA00001554"/>
    </source>
</evidence>
<protein>
    <recommendedName>
        <fullName evidence="4">Putative pterin-4-alpha-carbinolamine dehydratase</fullName>
        <ecNumber evidence="3">4.2.1.96</ecNumber>
    </recommendedName>
</protein>
<keyword evidence="5" id="KW-0456">Lyase</keyword>
<dbReference type="EC" id="4.2.1.96" evidence="3"/>
<dbReference type="Pfam" id="PF01329">
    <property type="entry name" value="Pterin_4a"/>
    <property type="match status" value="1"/>
</dbReference>
<evidence type="ECO:0000313" key="6">
    <source>
        <dbReference type="EMBL" id="MEG3616812.1"/>
    </source>
</evidence>
<dbReference type="Gene3D" id="3.30.1360.20">
    <property type="entry name" value="Transcriptional coactivator/pterin dehydratase"/>
    <property type="match status" value="1"/>
</dbReference>
<evidence type="ECO:0000313" key="7">
    <source>
        <dbReference type="Proteomes" id="UP001310387"/>
    </source>
</evidence>
<accession>A0ABU7ZB75</accession>
<dbReference type="Proteomes" id="UP001310387">
    <property type="component" value="Unassembled WGS sequence"/>
</dbReference>
<proteinExistence type="inferred from homology"/>
<organism evidence="6 7">
    <name type="scientific">Isoptericola haloaureus</name>
    <dbReference type="NCBI Taxonomy" id="1542902"/>
    <lineage>
        <taxon>Bacteria</taxon>
        <taxon>Bacillati</taxon>
        <taxon>Actinomycetota</taxon>
        <taxon>Actinomycetes</taxon>
        <taxon>Micrococcales</taxon>
        <taxon>Promicromonosporaceae</taxon>
        <taxon>Isoptericola</taxon>
    </lineage>
</organism>
<name>A0ABU7ZB75_9MICO</name>
<keyword evidence="7" id="KW-1185">Reference proteome</keyword>
<comment type="caution">
    <text evidence="6">The sequence shown here is derived from an EMBL/GenBank/DDBJ whole genome shotgun (WGS) entry which is preliminary data.</text>
</comment>
<dbReference type="InterPro" id="IPR001533">
    <property type="entry name" value="Pterin_deHydtase"/>
</dbReference>
<dbReference type="CDD" id="cd00488">
    <property type="entry name" value="PCD_DCoH"/>
    <property type="match status" value="1"/>
</dbReference>
<dbReference type="InterPro" id="IPR036428">
    <property type="entry name" value="PCD_sf"/>
</dbReference>
<evidence type="ECO:0000256" key="5">
    <source>
        <dbReference type="ARBA" id="ARBA00023239"/>
    </source>
</evidence>
<reference evidence="6" key="2">
    <citation type="submission" date="2024-02" db="EMBL/GenBank/DDBJ databases">
        <authorList>
            <person name="Prathaban M."/>
            <person name="Mythili R."/>
            <person name="Sharmila Devi N."/>
            <person name="Sobanaa M."/>
            <person name="Prathiviraj R."/>
            <person name="Selvin J."/>
        </authorList>
    </citation>
    <scope>NUCLEOTIDE SEQUENCE</scope>
    <source>
        <strain evidence="6">MP1014</strain>
    </source>
</reference>
<comment type="similarity">
    <text evidence="2">Belongs to the pterin-4-alpha-carbinolamine dehydratase family.</text>
</comment>
<dbReference type="EMBL" id="JBAGLP010000120">
    <property type="protein sequence ID" value="MEG3616812.1"/>
    <property type="molecule type" value="Genomic_DNA"/>
</dbReference>
<reference evidence="6" key="1">
    <citation type="journal article" date="2024" name="Antonie Van Leeuwenhoek">
        <title>Isoptericola haloaureus sp. nov., a dimorphic actinobacterium isolated from mangrove sediments of southeast India, implicating biosaline agricultural significance through nitrogen fixation and salt tolerance genes.</title>
        <authorList>
            <person name="Prathaban M."/>
            <person name="Prathiviraj R."/>
            <person name="Ravichandran M."/>
            <person name="Natarajan S.D."/>
            <person name="Sobanaa M."/>
            <person name="Hari Krishna Kumar S."/>
            <person name="Chandrasekar V."/>
            <person name="Selvin J."/>
        </authorList>
    </citation>
    <scope>NUCLEOTIDE SEQUENCE</scope>
    <source>
        <strain evidence="6">MP1014</strain>
    </source>
</reference>
<evidence type="ECO:0000256" key="4">
    <source>
        <dbReference type="ARBA" id="ARBA00021735"/>
    </source>
</evidence>
<gene>
    <name evidence="6" type="ORF">V5O49_16930</name>
</gene>
<evidence type="ECO:0000256" key="2">
    <source>
        <dbReference type="ARBA" id="ARBA00006472"/>
    </source>
</evidence>